<accession>A0A7S3C0K2</accession>
<dbReference type="SUPFAM" id="SSF55486">
    <property type="entry name" value="Metalloproteases ('zincins'), catalytic domain"/>
    <property type="match status" value="1"/>
</dbReference>
<dbReference type="EMBL" id="HBHY01020204">
    <property type="protein sequence ID" value="CAE0150744.1"/>
    <property type="molecule type" value="Transcribed_RNA"/>
</dbReference>
<gene>
    <name evidence="1" type="ORF">PSIN1315_LOCUS12917</name>
</gene>
<organism evidence="1">
    <name type="scientific">Prasinoderma singulare</name>
    <dbReference type="NCBI Taxonomy" id="676789"/>
    <lineage>
        <taxon>Eukaryota</taxon>
        <taxon>Viridiplantae</taxon>
        <taxon>Prasinodermophyta</taxon>
        <taxon>Prasinodermophyceae</taxon>
        <taxon>Prasinodermales</taxon>
        <taxon>Prasinodermaceae</taxon>
        <taxon>Prasinoderma</taxon>
    </lineage>
</organism>
<proteinExistence type="predicted"/>
<protein>
    <submittedName>
        <fullName evidence="1">Uncharacterized protein</fullName>
    </submittedName>
</protein>
<sequence length="457" mass="47398">MQALASAVAVATTTTSQVPELTRAGIDAAIFRGHAARVCSGSGWTPRFNGIALDIALPRPHAAVSAREATALGGAASAFAHELRIAGVPADEQAVADEFEVIFTDEDGEVVHRNATPPARHYALRADAAHGGQWEGLFLVTDHMEVDHMHGWLTLSETADGEVVSLVVEPVIPSELTPDYCPHGEHEHVVYVESTIGPVLVHEHTHHDDDDLSELTHEGSSHARRQLRGWSVTTNETVGVYEDDAVFLAPGPSPAGDVVVTEISAAELLARAPNCGSATINFEADSSMQSAVGSGAVGRMLGAISGMNKMYNKAGISCKAGKVVVSGKNYGGTIAKGLLKTWRAGASVGGGAACVLATGSKGSGPVVGRAYQGGVCGGANHAVVNGLSGSMYKITGHEVGHVMGVSHTSCGDFMGAKMGSDTPCSSTASQLASAAAKVRLRERDRRWPAALQDDLTF</sequence>
<dbReference type="GO" id="GO:0008237">
    <property type="term" value="F:metallopeptidase activity"/>
    <property type="evidence" value="ECO:0007669"/>
    <property type="project" value="InterPro"/>
</dbReference>
<reference evidence="1" key="1">
    <citation type="submission" date="2021-01" db="EMBL/GenBank/DDBJ databases">
        <authorList>
            <person name="Corre E."/>
            <person name="Pelletier E."/>
            <person name="Niang G."/>
            <person name="Scheremetjew M."/>
            <person name="Finn R."/>
            <person name="Kale V."/>
            <person name="Holt S."/>
            <person name="Cochrane G."/>
            <person name="Meng A."/>
            <person name="Brown T."/>
            <person name="Cohen L."/>
        </authorList>
    </citation>
    <scope>NUCLEOTIDE SEQUENCE</scope>
    <source>
        <strain evidence="1">RCC927</strain>
    </source>
</reference>
<evidence type="ECO:0000313" key="1">
    <source>
        <dbReference type="EMBL" id="CAE0150744.1"/>
    </source>
</evidence>
<dbReference type="Gene3D" id="3.40.390.10">
    <property type="entry name" value="Collagenase (Catalytic Domain)"/>
    <property type="match status" value="1"/>
</dbReference>
<dbReference type="InterPro" id="IPR024079">
    <property type="entry name" value="MetalloPept_cat_dom_sf"/>
</dbReference>
<name>A0A7S3C0K2_9VIRI</name>
<dbReference type="Pfam" id="PF13688">
    <property type="entry name" value="Reprolysin_5"/>
    <property type="match status" value="1"/>
</dbReference>
<dbReference type="AlphaFoldDB" id="A0A7S3C0K2"/>